<dbReference type="Pfam" id="PF00107">
    <property type="entry name" value="ADH_zinc_N"/>
    <property type="match status" value="1"/>
</dbReference>
<keyword evidence="4" id="KW-0597">Phosphoprotein</keyword>
<keyword evidence="12" id="KW-0812">Transmembrane</keyword>
<evidence type="ECO:0000256" key="10">
    <source>
        <dbReference type="ARBA" id="ARBA00050997"/>
    </source>
</evidence>
<evidence type="ECO:0000256" key="8">
    <source>
        <dbReference type="ARBA" id="ARBA00023002"/>
    </source>
</evidence>
<dbReference type="CDD" id="cd05283">
    <property type="entry name" value="CAD1"/>
    <property type="match status" value="1"/>
</dbReference>
<evidence type="ECO:0000256" key="9">
    <source>
        <dbReference type="ARBA" id="ARBA00024074"/>
    </source>
</evidence>
<evidence type="ECO:0000256" key="7">
    <source>
        <dbReference type="ARBA" id="ARBA00022857"/>
    </source>
</evidence>
<evidence type="ECO:0000313" key="16">
    <source>
        <dbReference type="EMBL" id="KAK1756477.1"/>
    </source>
</evidence>
<dbReference type="EC" id="1.1.1.2" evidence="9"/>
<dbReference type="PANTHER" id="PTHR42683">
    <property type="entry name" value="ALDEHYDE REDUCTASE"/>
    <property type="match status" value="1"/>
</dbReference>
<feature type="transmembrane region" description="Helical" evidence="12">
    <location>
        <begin position="5"/>
        <end position="26"/>
    </location>
</feature>
<evidence type="ECO:0000256" key="5">
    <source>
        <dbReference type="ARBA" id="ARBA00022723"/>
    </source>
</evidence>
<evidence type="ECO:0000313" key="17">
    <source>
        <dbReference type="Proteomes" id="UP001239445"/>
    </source>
</evidence>
<reference evidence="16" key="1">
    <citation type="submission" date="2023-06" db="EMBL/GenBank/DDBJ databases">
        <title>Genome-scale phylogeny and comparative genomics of the fungal order Sordariales.</title>
        <authorList>
            <consortium name="Lawrence Berkeley National Laboratory"/>
            <person name="Hensen N."/>
            <person name="Bonometti L."/>
            <person name="Westerberg I."/>
            <person name="Brannstrom I.O."/>
            <person name="Guillou S."/>
            <person name="Cros-Aarteil S."/>
            <person name="Calhoun S."/>
            <person name="Haridas S."/>
            <person name="Kuo A."/>
            <person name="Mondo S."/>
            <person name="Pangilinan J."/>
            <person name="Riley R."/>
            <person name="Labutti K."/>
            <person name="Andreopoulos B."/>
            <person name="Lipzen A."/>
            <person name="Chen C."/>
            <person name="Yanf M."/>
            <person name="Daum C."/>
            <person name="Ng V."/>
            <person name="Clum A."/>
            <person name="Steindorff A."/>
            <person name="Ohm R."/>
            <person name="Martin F."/>
            <person name="Silar P."/>
            <person name="Natvig D."/>
            <person name="Lalanne C."/>
            <person name="Gautier V."/>
            <person name="Ament-Velasquez S.L."/>
            <person name="Kruys A."/>
            <person name="Hutchinson M.I."/>
            <person name="Powell A.J."/>
            <person name="Barry K."/>
            <person name="Miller A.N."/>
            <person name="Grigoriev I.V."/>
            <person name="Debuchy R."/>
            <person name="Gladieux P."/>
            <person name="Thoren M.H."/>
            <person name="Johannesson H."/>
        </authorList>
    </citation>
    <scope>NUCLEOTIDE SEQUENCE</scope>
    <source>
        <strain evidence="16">PSN4</strain>
    </source>
</reference>
<dbReference type="InterPro" id="IPR002328">
    <property type="entry name" value="ADH_Zn_CS"/>
</dbReference>
<dbReference type="GO" id="GO:0008106">
    <property type="term" value="F:alcohol dehydrogenase (NADP+) activity"/>
    <property type="evidence" value="ECO:0007669"/>
    <property type="project" value="UniProtKB-EC"/>
</dbReference>
<dbReference type="FunFam" id="3.40.50.720:FF:000158">
    <property type="entry name" value="Zinc-binding alcohol dehydrogenase"/>
    <property type="match status" value="1"/>
</dbReference>
<dbReference type="Proteomes" id="UP001239445">
    <property type="component" value="Unassembled WGS sequence"/>
</dbReference>
<keyword evidence="12" id="KW-0472">Membrane</keyword>
<dbReference type="InterPro" id="IPR047109">
    <property type="entry name" value="CAD-like"/>
</dbReference>
<keyword evidence="17" id="KW-1185">Reference proteome</keyword>
<name>A0AAJ0F778_9PEZI</name>
<evidence type="ECO:0000256" key="12">
    <source>
        <dbReference type="SAM" id="Phobius"/>
    </source>
</evidence>
<comment type="subunit">
    <text evidence="3">Homodimer.</text>
</comment>
<gene>
    <name evidence="16" type="ORF">QBC47DRAFT_422561</name>
</gene>
<dbReference type="Pfam" id="PF08240">
    <property type="entry name" value="ADH_N"/>
    <property type="match status" value="1"/>
</dbReference>
<evidence type="ECO:0000259" key="13">
    <source>
        <dbReference type="Pfam" id="PF00107"/>
    </source>
</evidence>
<protein>
    <recommendedName>
        <fullName evidence="9">alcohol dehydrogenase (NADP(+))</fullName>
        <ecNumber evidence="9">1.1.1.2</ecNumber>
    </recommendedName>
</protein>
<dbReference type="Gene3D" id="3.90.180.10">
    <property type="entry name" value="Medium-chain alcohol dehydrogenases, catalytic domain"/>
    <property type="match status" value="1"/>
</dbReference>
<dbReference type="Gene3D" id="3.40.50.720">
    <property type="entry name" value="NAD(P)-binding Rossmann-like Domain"/>
    <property type="match status" value="1"/>
</dbReference>
<organism evidence="16 17">
    <name type="scientific">Echria macrotheca</name>
    <dbReference type="NCBI Taxonomy" id="438768"/>
    <lineage>
        <taxon>Eukaryota</taxon>
        <taxon>Fungi</taxon>
        <taxon>Dikarya</taxon>
        <taxon>Ascomycota</taxon>
        <taxon>Pezizomycotina</taxon>
        <taxon>Sordariomycetes</taxon>
        <taxon>Sordariomycetidae</taxon>
        <taxon>Sordariales</taxon>
        <taxon>Schizotheciaceae</taxon>
        <taxon>Echria</taxon>
    </lineage>
</organism>
<evidence type="ECO:0000259" key="15">
    <source>
        <dbReference type="Pfam" id="PF24803"/>
    </source>
</evidence>
<dbReference type="InterPro" id="IPR036291">
    <property type="entry name" value="NAD(P)-bd_dom_sf"/>
</dbReference>
<keyword evidence="12" id="KW-1133">Transmembrane helix</keyword>
<dbReference type="GO" id="GO:0008270">
    <property type="term" value="F:zinc ion binding"/>
    <property type="evidence" value="ECO:0007669"/>
    <property type="project" value="InterPro"/>
</dbReference>
<comment type="cofactor">
    <cofactor evidence="1 11">
        <name>Zn(2+)</name>
        <dbReference type="ChEBI" id="CHEBI:29105"/>
    </cofactor>
</comment>
<dbReference type="InterPro" id="IPR056121">
    <property type="entry name" value="DUF7704"/>
</dbReference>
<dbReference type="GO" id="GO:0006066">
    <property type="term" value="P:alcohol metabolic process"/>
    <property type="evidence" value="ECO:0007669"/>
    <property type="project" value="UniProtKB-ARBA"/>
</dbReference>
<comment type="caution">
    <text evidence="16">The sequence shown here is derived from an EMBL/GenBank/DDBJ whole genome shotgun (WGS) entry which is preliminary data.</text>
</comment>
<feature type="transmembrane region" description="Helical" evidence="12">
    <location>
        <begin position="84"/>
        <end position="108"/>
    </location>
</feature>
<feature type="domain" description="Alcohol dehydrogenase-like N-terminal" evidence="14">
    <location>
        <begin position="171"/>
        <end position="289"/>
    </location>
</feature>
<evidence type="ECO:0000259" key="14">
    <source>
        <dbReference type="Pfam" id="PF08240"/>
    </source>
</evidence>
<keyword evidence="7" id="KW-0521">NADP</keyword>
<dbReference type="AlphaFoldDB" id="A0AAJ0F778"/>
<dbReference type="SUPFAM" id="SSF51735">
    <property type="entry name" value="NAD(P)-binding Rossmann-fold domains"/>
    <property type="match status" value="1"/>
</dbReference>
<evidence type="ECO:0000256" key="2">
    <source>
        <dbReference type="ARBA" id="ARBA00008072"/>
    </source>
</evidence>
<dbReference type="InterPro" id="IPR013149">
    <property type="entry name" value="ADH-like_C"/>
</dbReference>
<dbReference type="InterPro" id="IPR011032">
    <property type="entry name" value="GroES-like_sf"/>
</dbReference>
<keyword evidence="8" id="KW-0560">Oxidoreductase</keyword>
<comment type="similarity">
    <text evidence="2 11">Belongs to the zinc-containing alcohol dehydrogenase family.</text>
</comment>
<evidence type="ECO:0000256" key="4">
    <source>
        <dbReference type="ARBA" id="ARBA00022553"/>
    </source>
</evidence>
<sequence length="498" mass="55070">MALPLLYRVFFLLIEPISALAGAYMAHFRQSEYLQLTHAASAPSTLPLSTSIALSQLANMYFFFAINEALVLRSTSDLRVWKTVLFCLLIGDIGHLYSVHALGLPIYWSVFEWNIMDMGNIPFVYLGASMRIAHLTNTMPYPDQFTGFQVDGPETWTQFHKNEFQPKPFGDYDVDVKIECCGVCSSDIHTITGGWGDQHFPLAVGHEIVGRAVRVGPKVTLIQEGQRVGVGAQSFSCLECRQCKNDNETYCRQQLDTYGAVWPDTGIVSQGGYSSHVRTHEHWVFPIPDALPSTIAAPMLCAGLTAYSPLVRNGCGPGKKVGIVGLGGIGHFGLLFAKALGAEVWVISRSHAKEVDARKMGADGFLATSDKGWNEPHVMTFDLIVNSANSFDNFDLDAYLSLLDVHAKWVNVGLPEGEGIQVRSQTFLSNGCFFGTSHLGSRRETLEMLQLAADKGIRTWVEEVPIGEENLAKTVQRLHANDVRYRFCLTKYEDQFGA</sequence>
<dbReference type="EMBL" id="MU839832">
    <property type="protein sequence ID" value="KAK1756477.1"/>
    <property type="molecule type" value="Genomic_DNA"/>
</dbReference>
<accession>A0AAJ0F778</accession>
<keyword evidence="6 11" id="KW-0862">Zinc</keyword>
<comment type="catalytic activity">
    <reaction evidence="10">
        <text>a primary alcohol + NADP(+) = an aldehyde + NADPH + H(+)</text>
        <dbReference type="Rhea" id="RHEA:15937"/>
        <dbReference type="ChEBI" id="CHEBI:15378"/>
        <dbReference type="ChEBI" id="CHEBI:15734"/>
        <dbReference type="ChEBI" id="CHEBI:17478"/>
        <dbReference type="ChEBI" id="CHEBI:57783"/>
        <dbReference type="ChEBI" id="CHEBI:58349"/>
        <dbReference type="EC" id="1.1.1.2"/>
    </reaction>
    <physiologicalReaction direction="left-to-right" evidence="10">
        <dbReference type="Rhea" id="RHEA:15938"/>
    </physiologicalReaction>
    <physiologicalReaction direction="right-to-left" evidence="10">
        <dbReference type="Rhea" id="RHEA:15939"/>
    </physiologicalReaction>
</comment>
<feature type="domain" description="Alcohol dehydrogenase-like C-terminal" evidence="13">
    <location>
        <begin position="328"/>
        <end position="453"/>
    </location>
</feature>
<evidence type="ECO:0000256" key="6">
    <source>
        <dbReference type="ARBA" id="ARBA00022833"/>
    </source>
</evidence>
<evidence type="ECO:0000256" key="11">
    <source>
        <dbReference type="RuleBase" id="RU361277"/>
    </source>
</evidence>
<feature type="domain" description="DUF7704" evidence="15">
    <location>
        <begin position="2"/>
        <end position="137"/>
    </location>
</feature>
<proteinExistence type="inferred from homology"/>
<dbReference type="InterPro" id="IPR013154">
    <property type="entry name" value="ADH-like_N"/>
</dbReference>
<dbReference type="SUPFAM" id="SSF50129">
    <property type="entry name" value="GroES-like"/>
    <property type="match status" value="1"/>
</dbReference>
<evidence type="ECO:0000256" key="3">
    <source>
        <dbReference type="ARBA" id="ARBA00011738"/>
    </source>
</evidence>
<dbReference type="PROSITE" id="PS00059">
    <property type="entry name" value="ADH_ZINC"/>
    <property type="match status" value="1"/>
</dbReference>
<feature type="transmembrane region" description="Helical" evidence="12">
    <location>
        <begin position="46"/>
        <end position="72"/>
    </location>
</feature>
<dbReference type="Pfam" id="PF24803">
    <property type="entry name" value="DUF7704"/>
    <property type="match status" value="1"/>
</dbReference>
<evidence type="ECO:0000256" key="1">
    <source>
        <dbReference type="ARBA" id="ARBA00001947"/>
    </source>
</evidence>
<keyword evidence="5 11" id="KW-0479">Metal-binding</keyword>